<evidence type="ECO:0000313" key="3">
    <source>
        <dbReference type="EMBL" id="AGA77548.1"/>
    </source>
</evidence>
<dbReference type="InterPro" id="IPR016181">
    <property type="entry name" value="Acyl_CoA_acyltransferase"/>
</dbReference>
<dbReference type="GO" id="GO:0005840">
    <property type="term" value="C:ribosome"/>
    <property type="evidence" value="ECO:0007669"/>
    <property type="project" value="UniProtKB-KW"/>
</dbReference>
<dbReference type="OrthoDB" id="5419426at2"/>
<dbReference type="GO" id="GO:0008080">
    <property type="term" value="F:N-acetyltransferase activity"/>
    <property type="evidence" value="ECO:0007669"/>
    <property type="project" value="InterPro"/>
</dbReference>
<dbReference type="SUPFAM" id="SSF55729">
    <property type="entry name" value="Acyl-CoA N-acyltransferases (Nat)"/>
    <property type="match status" value="1"/>
</dbReference>
<keyword evidence="3" id="KW-0687">Ribonucleoprotein</keyword>
<dbReference type="PANTHER" id="PTHR13947">
    <property type="entry name" value="GNAT FAMILY N-ACETYLTRANSFERASE"/>
    <property type="match status" value="1"/>
</dbReference>
<evidence type="ECO:0000256" key="1">
    <source>
        <dbReference type="ARBA" id="ARBA00022679"/>
    </source>
</evidence>
<sequence>MNITYRHIQKEDNQAVKELIQAVFVEFEAPQEGTVFADPEMDDLHKLFLQEKKAVFWVAAAKDQILGCCGIYPTAGLPDGCTELVKFYLSPKARGKGIGKTLMEKCTESALALGYDALYIESIPAFSNAVRVYEKQGFQKLDRPLGNSGHFSCSIWMLKKLVTDHPA</sequence>
<dbReference type="AlphaFoldDB" id="L0FX05"/>
<keyword evidence="1 3" id="KW-0808">Transferase</keyword>
<evidence type="ECO:0000259" key="2">
    <source>
        <dbReference type="PROSITE" id="PS51186"/>
    </source>
</evidence>
<gene>
    <name evidence="3" type="ordered locus">Echvi_1277</name>
</gene>
<dbReference type="InterPro" id="IPR000182">
    <property type="entry name" value="GNAT_dom"/>
</dbReference>
<dbReference type="EMBL" id="CP003346">
    <property type="protein sequence ID" value="AGA77548.1"/>
    <property type="molecule type" value="Genomic_DNA"/>
</dbReference>
<dbReference type="Gene3D" id="3.40.630.30">
    <property type="match status" value="1"/>
</dbReference>
<dbReference type="PROSITE" id="PS51186">
    <property type="entry name" value="GNAT"/>
    <property type="match status" value="1"/>
</dbReference>
<dbReference type="eggNOG" id="COG0454">
    <property type="taxonomic scope" value="Bacteria"/>
</dbReference>
<proteinExistence type="predicted"/>
<dbReference type="Proteomes" id="UP000010796">
    <property type="component" value="Chromosome"/>
</dbReference>
<dbReference type="STRING" id="926556.Echvi_1277"/>
<dbReference type="CDD" id="cd04301">
    <property type="entry name" value="NAT_SF"/>
    <property type="match status" value="1"/>
</dbReference>
<organism evidence="3 4">
    <name type="scientific">Echinicola vietnamensis (strain DSM 17526 / LMG 23754 / KMM 6221)</name>
    <dbReference type="NCBI Taxonomy" id="926556"/>
    <lineage>
        <taxon>Bacteria</taxon>
        <taxon>Pseudomonadati</taxon>
        <taxon>Bacteroidota</taxon>
        <taxon>Cytophagia</taxon>
        <taxon>Cytophagales</taxon>
        <taxon>Cyclobacteriaceae</taxon>
        <taxon>Echinicola</taxon>
    </lineage>
</organism>
<dbReference type="PANTHER" id="PTHR13947:SF37">
    <property type="entry name" value="LD18367P"/>
    <property type="match status" value="1"/>
</dbReference>
<dbReference type="Pfam" id="PF00583">
    <property type="entry name" value="Acetyltransf_1"/>
    <property type="match status" value="1"/>
</dbReference>
<dbReference type="HOGENOM" id="CLU_013985_11_2_10"/>
<keyword evidence="3" id="KW-0689">Ribosomal protein</keyword>
<protein>
    <submittedName>
        <fullName evidence="3">Acetyltransferase, ribosomal protein N-acetylase</fullName>
    </submittedName>
</protein>
<name>L0FX05_ECHVK</name>
<reference evidence="4" key="1">
    <citation type="submission" date="2012-02" db="EMBL/GenBank/DDBJ databases">
        <title>The complete genome of Echinicola vietnamensis DSM 17526.</title>
        <authorList>
            <person name="Lucas S."/>
            <person name="Copeland A."/>
            <person name="Lapidus A."/>
            <person name="Glavina del Rio T."/>
            <person name="Dalin E."/>
            <person name="Tice H."/>
            <person name="Bruce D."/>
            <person name="Goodwin L."/>
            <person name="Pitluck S."/>
            <person name="Peters L."/>
            <person name="Ovchinnikova G."/>
            <person name="Teshima H."/>
            <person name="Kyrpides N."/>
            <person name="Mavromatis K."/>
            <person name="Ivanova N."/>
            <person name="Brettin T."/>
            <person name="Detter J.C."/>
            <person name="Han C."/>
            <person name="Larimer F."/>
            <person name="Land M."/>
            <person name="Hauser L."/>
            <person name="Markowitz V."/>
            <person name="Cheng J.-F."/>
            <person name="Hugenholtz P."/>
            <person name="Woyke T."/>
            <person name="Wu D."/>
            <person name="Brambilla E."/>
            <person name="Klenk H.-P."/>
            <person name="Eisen J.A."/>
        </authorList>
    </citation>
    <scope>NUCLEOTIDE SEQUENCE [LARGE SCALE GENOMIC DNA]</scope>
    <source>
        <strain evidence="4">DSM 17526 / LMG 23754 / KMM 6221</strain>
    </source>
</reference>
<feature type="domain" description="N-acetyltransferase" evidence="2">
    <location>
        <begin position="3"/>
        <end position="162"/>
    </location>
</feature>
<evidence type="ECO:0000313" key="4">
    <source>
        <dbReference type="Proteomes" id="UP000010796"/>
    </source>
</evidence>
<dbReference type="RefSeq" id="WP_015265112.1">
    <property type="nucleotide sequence ID" value="NC_019904.1"/>
</dbReference>
<keyword evidence="4" id="KW-1185">Reference proteome</keyword>
<accession>L0FX05</accession>
<dbReference type="InterPro" id="IPR050769">
    <property type="entry name" value="NAT_camello-type"/>
</dbReference>
<dbReference type="KEGG" id="evi:Echvi_1277"/>